<feature type="transmembrane region" description="Helical" evidence="1">
    <location>
        <begin position="274"/>
        <end position="300"/>
    </location>
</feature>
<keyword evidence="1" id="KW-0812">Transmembrane</keyword>
<reference evidence="2 3" key="1">
    <citation type="journal article" date="2016" name="Sci. Rep.">
        <title>Complete genome sequence and transcriptomic analysis of a novel marine strain Bacillus weihaiensis reveals the mechanism of brown algae degradation.</title>
        <authorList>
            <person name="Zhu Y."/>
            <person name="Chen P."/>
            <person name="Bao Y."/>
            <person name="Men Y."/>
            <person name="Zeng Y."/>
            <person name="Yang J."/>
            <person name="Sun J."/>
            <person name="Sun Y."/>
        </authorList>
    </citation>
    <scope>NUCLEOTIDE SEQUENCE [LARGE SCALE GENOMIC DNA]</scope>
    <source>
        <strain evidence="2 3">Alg07</strain>
    </source>
</reference>
<sequence>MIVYIITTLLVFIFATMASYIKITNNLEINGYYSRNNRFFVLLTSLPLILVGGFRWRVGTDYWQYSINYEYYVNNFWNSLFTFEEPGLKFIAWISSIIYDDYTTMFFIASVITITLFVLTLSKYSKMFVFSILLFIFVGVWHGSFNGVKQYLACAIVFAGHRYIINKNLIKYMIVVITASMFHFSVVLMGLLYFVPRTRLNLKHIFILGLATLAIVSSYGFIFELVENFRKSSLATTPYALREVSIYRVLVAFAPLAIYFVFTKRFKLSSEELFYINLLFINAFVVLATSQSAYLARLALYTNAFTIIALPKLLNMNDKYLKFLLQMIIIILYGIFWYIDVTKSSSLVNYQWIFDKDFNF</sequence>
<feature type="transmembrane region" description="Helical" evidence="1">
    <location>
        <begin position="205"/>
        <end position="226"/>
    </location>
</feature>
<keyword evidence="1" id="KW-1133">Transmembrane helix</keyword>
<accession>A0A1L3MM82</accession>
<evidence type="ECO:0000313" key="2">
    <source>
        <dbReference type="EMBL" id="APH03459.1"/>
    </source>
</evidence>
<dbReference type="Pfam" id="PF14897">
    <property type="entry name" value="EpsG"/>
    <property type="match status" value="1"/>
</dbReference>
<keyword evidence="1" id="KW-0472">Membrane</keyword>
<name>A0A1L3MM82_9BACI</name>
<evidence type="ECO:0000313" key="3">
    <source>
        <dbReference type="Proteomes" id="UP000181936"/>
    </source>
</evidence>
<feature type="transmembrane region" description="Helical" evidence="1">
    <location>
        <begin position="128"/>
        <end position="144"/>
    </location>
</feature>
<feature type="transmembrane region" description="Helical" evidence="1">
    <location>
        <begin position="150"/>
        <end position="165"/>
    </location>
</feature>
<feature type="transmembrane region" description="Helical" evidence="1">
    <location>
        <begin position="39"/>
        <end position="56"/>
    </location>
</feature>
<feature type="transmembrane region" description="Helical" evidence="1">
    <location>
        <begin position="320"/>
        <end position="339"/>
    </location>
</feature>
<evidence type="ECO:0000256" key="1">
    <source>
        <dbReference type="SAM" id="Phobius"/>
    </source>
</evidence>
<gene>
    <name evidence="2" type="ORF">A9C19_01080</name>
</gene>
<feature type="transmembrane region" description="Helical" evidence="1">
    <location>
        <begin position="246"/>
        <end position="262"/>
    </location>
</feature>
<organism evidence="2 3">
    <name type="scientific">Bacillus weihaiensis</name>
    <dbReference type="NCBI Taxonomy" id="1547283"/>
    <lineage>
        <taxon>Bacteria</taxon>
        <taxon>Bacillati</taxon>
        <taxon>Bacillota</taxon>
        <taxon>Bacilli</taxon>
        <taxon>Bacillales</taxon>
        <taxon>Bacillaceae</taxon>
        <taxon>Bacillus</taxon>
    </lineage>
</organism>
<evidence type="ECO:0008006" key="4">
    <source>
        <dbReference type="Google" id="ProtNLM"/>
    </source>
</evidence>
<dbReference type="OrthoDB" id="1649543at2"/>
<proteinExistence type="predicted"/>
<feature type="transmembrane region" description="Helical" evidence="1">
    <location>
        <begin position="6"/>
        <end position="27"/>
    </location>
</feature>
<protein>
    <recommendedName>
        <fullName evidence="4">EpsG family protein</fullName>
    </recommendedName>
</protein>
<dbReference type="KEGG" id="bwh:A9C19_01080"/>
<dbReference type="STRING" id="1547283.A9C19_01080"/>
<keyword evidence="3" id="KW-1185">Reference proteome</keyword>
<dbReference type="Proteomes" id="UP000181936">
    <property type="component" value="Chromosome"/>
</dbReference>
<feature type="transmembrane region" description="Helical" evidence="1">
    <location>
        <begin position="102"/>
        <end position="121"/>
    </location>
</feature>
<dbReference type="RefSeq" id="WP_072578247.1">
    <property type="nucleotide sequence ID" value="NZ_CP016020.1"/>
</dbReference>
<dbReference type="InterPro" id="IPR049458">
    <property type="entry name" value="EpsG-like"/>
</dbReference>
<dbReference type="AlphaFoldDB" id="A0A1L3MM82"/>
<dbReference type="EMBL" id="CP016020">
    <property type="protein sequence ID" value="APH03459.1"/>
    <property type="molecule type" value="Genomic_DNA"/>
</dbReference>
<feature type="transmembrane region" description="Helical" evidence="1">
    <location>
        <begin position="172"/>
        <end position="193"/>
    </location>
</feature>